<protein>
    <submittedName>
        <fullName evidence="1">Uncharacterized protein</fullName>
    </submittedName>
</protein>
<evidence type="ECO:0000313" key="1">
    <source>
        <dbReference type="EMBL" id="KAJ8117753.1"/>
    </source>
</evidence>
<comment type="caution">
    <text evidence="1">The sequence shown here is derived from an EMBL/GenBank/DDBJ whole genome shotgun (WGS) entry which is preliminary data.</text>
</comment>
<proteinExistence type="predicted"/>
<name>A0ACC2IRC9_9PLEO</name>
<evidence type="ECO:0000313" key="2">
    <source>
        <dbReference type="Proteomes" id="UP001153331"/>
    </source>
</evidence>
<dbReference type="EMBL" id="JAPHNI010000042">
    <property type="protein sequence ID" value="KAJ8117753.1"/>
    <property type="molecule type" value="Genomic_DNA"/>
</dbReference>
<keyword evidence="2" id="KW-1185">Reference proteome</keyword>
<gene>
    <name evidence="1" type="ORF">OPT61_g1124</name>
</gene>
<reference evidence="1" key="1">
    <citation type="submission" date="2022-11" db="EMBL/GenBank/DDBJ databases">
        <title>Genome Sequence of Boeremia exigua.</title>
        <authorList>
            <person name="Buettner E."/>
        </authorList>
    </citation>
    <scope>NUCLEOTIDE SEQUENCE</scope>
    <source>
        <strain evidence="1">CU02</strain>
    </source>
</reference>
<dbReference type="Proteomes" id="UP001153331">
    <property type="component" value="Unassembled WGS sequence"/>
</dbReference>
<organism evidence="1 2">
    <name type="scientific">Boeremia exigua</name>
    <dbReference type="NCBI Taxonomy" id="749465"/>
    <lineage>
        <taxon>Eukaryota</taxon>
        <taxon>Fungi</taxon>
        <taxon>Dikarya</taxon>
        <taxon>Ascomycota</taxon>
        <taxon>Pezizomycotina</taxon>
        <taxon>Dothideomycetes</taxon>
        <taxon>Pleosporomycetidae</taxon>
        <taxon>Pleosporales</taxon>
        <taxon>Pleosporineae</taxon>
        <taxon>Didymellaceae</taxon>
        <taxon>Boeremia</taxon>
    </lineage>
</organism>
<accession>A0ACC2IRC9</accession>
<sequence>MPGSCTMGPREGPKCPLACNYCRLKKAKCDGSRPCRNCTVHKESCVYASTPQRARKRALENQSVLDRVARMESLFDASMADRVVNNAPNIEPGPRRLESSIPTHQALQPQSNQVHIPTLDPDLVQHTGGRQSSPQLSAGLSPSSDLIEEAVDNVDIIPDLLPTPQASHKTVGDGGNSQEAGSTTMASHKPTRTDHPDVFQLSTPSTSVGESVVSPQFSNAEHHGPVSYLSICSNPALEWITQAANAPEYADSARTFAMSTTRNLKLEKKISDVRMVEPDYTTASYFHQSVEAVFALVDEAQFKGKLEQNFFGNANSDEAEWYALRNAVYASGCKVHMVQSSPTNSFESSQNSSWKYFENAMSVHTELIYMRSGLMAIQALMAMAFYTEGLGNPALEYMLISNAVRLAQSKGLHRESSNMWAIPPPDLKYRRWLFWVIYAYDKHIAYRSGRPSAIDDDDICCELPDLRDYEDIANATFVIRVVTHGRLSSRIARNLTSAKSSKTQPDILAQRARKLESELSVWLDSLPTDLRPGVPFRPNTDSGPSLYHALYLHFAYYGSLVAIHSIFAYPWYFSTRWVSEGQIVNQQVSTSTTTLIEASRQIVLAVKYIDVRRPWPAWLVFFYPVVGFINIFIYILKFPNSATITSDLALMDIVAGHFGYLEYYSASQLSFTFVGEMTSIARAAVKKSRVTDKPGVQPKHEPNLGNMLKNVDSFRPDFMGSELRFGAQARGERADTSWQSMMGENFDSMQGGWPSFLPLMSQIPSMTADGFGMDELGFTVQM</sequence>